<dbReference type="SUPFAM" id="SSF74924">
    <property type="entry name" value="Cap-Gly domain"/>
    <property type="match status" value="1"/>
</dbReference>
<comment type="caution">
    <text evidence="1">The sequence shown here is derived from an EMBL/GenBank/DDBJ whole genome shotgun (WGS) entry which is preliminary data.</text>
</comment>
<accession>X6L7P1</accession>
<organism evidence="1 2">
    <name type="scientific">Reticulomyxa filosa</name>
    <dbReference type="NCBI Taxonomy" id="46433"/>
    <lineage>
        <taxon>Eukaryota</taxon>
        <taxon>Sar</taxon>
        <taxon>Rhizaria</taxon>
        <taxon>Retaria</taxon>
        <taxon>Foraminifera</taxon>
        <taxon>Monothalamids</taxon>
        <taxon>Reticulomyxidae</taxon>
        <taxon>Reticulomyxa</taxon>
    </lineage>
</organism>
<evidence type="ECO:0000313" key="2">
    <source>
        <dbReference type="Proteomes" id="UP000023152"/>
    </source>
</evidence>
<gene>
    <name evidence="1" type="ORF">RFI_39639</name>
</gene>
<keyword evidence="2" id="KW-1185">Reference proteome</keyword>
<protein>
    <submittedName>
        <fullName evidence="1">Uncharacterized protein</fullName>
    </submittedName>
</protein>
<evidence type="ECO:0000313" key="1">
    <source>
        <dbReference type="EMBL" id="ETN97887.1"/>
    </source>
</evidence>
<name>X6L7P1_RETFI</name>
<dbReference type="InterPro" id="IPR036859">
    <property type="entry name" value="CAP-Gly_dom_sf"/>
</dbReference>
<dbReference type="AlphaFoldDB" id="X6L7P1"/>
<reference evidence="1 2" key="1">
    <citation type="journal article" date="2013" name="Curr. Biol.">
        <title>The Genome of the Foraminiferan Reticulomyxa filosa.</title>
        <authorList>
            <person name="Glockner G."/>
            <person name="Hulsmann N."/>
            <person name="Schleicher M."/>
            <person name="Noegel A.A."/>
            <person name="Eichinger L."/>
            <person name="Gallinger C."/>
            <person name="Pawlowski J."/>
            <person name="Sierra R."/>
            <person name="Euteneuer U."/>
            <person name="Pillet L."/>
            <person name="Moustafa A."/>
            <person name="Platzer M."/>
            <person name="Groth M."/>
            <person name="Szafranski K."/>
            <person name="Schliwa M."/>
        </authorList>
    </citation>
    <scope>NUCLEOTIDE SEQUENCE [LARGE SCALE GENOMIC DNA]</scope>
</reference>
<dbReference type="EMBL" id="ASPP01048328">
    <property type="protein sequence ID" value="ETN97887.1"/>
    <property type="molecule type" value="Genomic_DNA"/>
</dbReference>
<dbReference type="Proteomes" id="UP000023152">
    <property type="component" value="Unassembled WGS sequence"/>
</dbReference>
<sequence length="170" mass="19411">MQEFSTMTVIQGQIVYFITMVMIANELKSHHLETSPPPTLQNIRPVNGSDDEIFWTISKKQVKTKSEKAEVNDDDNEDEDGDKDKGINYFTCSSKRGLFVKEVKLSRATMTRVSNIRNDDVHNVNIGMVSDHCYCYGSKSTKGDWFFQCSKCEQVDLCLDCIAEITLCRF</sequence>
<proteinExistence type="predicted"/>